<name>A0A2G5B136_COERN</name>
<proteinExistence type="predicted"/>
<accession>A0A2G5B136</accession>
<dbReference type="EMBL" id="KZ303582">
    <property type="protein sequence ID" value="PIA12720.1"/>
    <property type="molecule type" value="Genomic_DNA"/>
</dbReference>
<organism evidence="1 2">
    <name type="scientific">Coemansia reversa (strain ATCC 12441 / NRRL 1564)</name>
    <dbReference type="NCBI Taxonomy" id="763665"/>
    <lineage>
        <taxon>Eukaryota</taxon>
        <taxon>Fungi</taxon>
        <taxon>Fungi incertae sedis</taxon>
        <taxon>Zoopagomycota</taxon>
        <taxon>Kickxellomycotina</taxon>
        <taxon>Kickxellomycetes</taxon>
        <taxon>Kickxellales</taxon>
        <taxon>Kickxellaceae</taxon>
        <taxon>Coemansia</taxon>
    </lineage>
</organism>
<protein>
    <submittedName>
        <fullName evidence="1">Uncharacterized protein</fullName>
    </submittedName>
</protein>
<keyword evidence="2" id="KW-1185">Reference proteome</keyword>
<evidence type="ECO:0000313" key="1">
    <source>
        <dbReference type="EMBL" id="PIA12720.1"/>
    </source>
</evidence>
<dbReference type="Proteomes" id="UP000242474">
    <property type="component" value="Unassembled WGS sequence"/>
</dbReference>
<reference evidence="1 2" key="1">
    <citation type="journal article" date="2015" name="Genome Biol. Evol.">
        <title>Phylogenomic analyses indicate that early fungi evolved digesting cell walls of algal ancestors of land plants.</title>
        <authorList>
            <person name="Chang Y."/>
            <person name="Wang S."/>
            <person name="Sekimoto S."/>
            <person name="Aerts A.L."/>
            <person name="Choi C."/>
            <person name="Clum A."/>
            <person name="LaButti K.M."/>
            <person name="Lindquist E.A."/>
            <person name="Yee Ngan C."/>
            <person name="Ohm R.A."/>
            <person name="Salamov A.A."/>
            <person name="Grigoriev I.V."/>
            <person name="Spatafora J.W."/>
            <person name="Berbee M.L."/>
        </authorList>
    </citation>
    <scope>NUCLEOTIDE SEQUENCE [LARGE SCALE GENOMIC DNA]</scope>
    <source>
        <strain evidence="1 2">NRRL 1564</strain>
    </source>
</reference>
<sequence>MTDTEMQNESSDNVQGIQTQPQMQMHAGIESNPASAPASIVFSNTELAAASKNFREFVKPFTADFDGPSLHDWMQDALSKLQLYLPDAPEEHKAQLLIEKIKSSASTSVRFVKTTEKVRQALYRHHPDKEWGAKYERLIKQGTLCANASPEQARHRAEMAAHYIGLTSSVAEKIMLHLGKVYDEAIFRTGLPFPSRLLANVSALDFYSVLDEFFGLVDQVEEAKTIPADIGTEISTISEEMVETLKLKVNRRSVVNLRPQFGSYAYHACGLARTRIYSSETGSSVRIVLAVVNANGPPHIIIGYSDLAKLGLALRPVPVLESPANTEEPVIASDQRMTTPQQLAVDPAHLALPKAVASEMGSDVKYSKVCRQVGLPADFFSPLAENRDDDWNACDTLYLAVNYENVDACTHMGQVTPEIRNELLEEIMTVATALCEYPSGCLLPATIHLIIIPMKPDAEPLYVPSYSCSEANKIAIEKYVSC</sequence>
<dbReference type="STRING" id="763665.A0A2G5B136"/>
<gene>
    <name evidence="1" type="ORF">COEREDRAFT_12306</name>
</gene>
<dbReference type="AlphaFoldDB" id="A0A2G5B136"/>
<evidence type="ECO:0000313" key="2">
    <source>
        <dbReference type="Proteomes" id="UP000242474"/>
    </source>
</evidence>